<gene>
    <name evidence="2" type="ORF">AB1Y20_011332</name>
</gene>
<dbReference type="AlphaFoldDB" id="A0AB34IP88"/>
<dbReference type="GO" id="GO:0005794">
    <property type="term" value="C:Golgi apparatus"/>
    <property type="evidence" value="ECO:0007669"/>
    <property type="project" value="TreeGrafter"/>
</dbReference>
<comment type="caution">
    <text evidence="2">The sequence shown here is derived from an EMBL/GenBank/DDBJ whole genome shotgun (WGS) entry which is preliminary data.</text>
</comment>
<evidence type="ECO:0000259" key="1">
    <source>
        <dbReference type="Pfam" id="PF03407"/>
    </source>
</evidence>
<dbReference type="Pfam" id="PF03407">
    <property type="entry name" value="Nucleotid_trans"/>
    <property type="match status" value="1"/>
</dbReference>
<dbReference type="PANTHER" id="PTHR47032:SF1">
    <property type="entry name" value="UDP-D-XYLOSE:L-FUCOSE ALPHA-1,3-D-XYLOSYLTRANSFERASE-RELATED"/>
    <property type="match status" value="1"/>
</dbReference>
<evidence type="ECO:0000313" key="3">
    <source>
        <dbReference type="Proteomes" id="UP001515480"/>
    </source>
</evidence>
<evidence type="ECO:0000313" key="2">
    <source>
        <dbReference type="EMBL" id="KAL1503279.1"/>
    </source>
</evidence>
<dbReference type="InterPro" id="IPR052636">
    <property type="entry name" value="UDP-D-xylose:L-fucose_XylT"/>
</dbReference>
<dbReference type="InterPro" id="IPR005069">
    <property type="entry name" value="Nucl-diP-sugar_transferase"/>
</dbReference>
<dbReference type="Proteomes" id="UP001515480">
    <property type="component" value="Unassembled WGS sequence"/>
</dbReference>
<dbReference type="PANTHER" id="PTHR47032">
    <property type="entry name" value="UDP-D-XYLOSE:L-FUCOSE ALPHA-1,3-D-XYLOSYLTRANSFERASE-RELATED"/>
    <property type="match status" value="1"/>
</dbReference>
<dbReference type="EMBL" id="JBGBPQ010000022">
    <property type="protein sequence ID" value="KAL1503279.1"/>
    <property type="molecule type" value="Genomic_DNA"/>
</dbReference>
<reference evidence="2 3" key="1">
    <citation type="journal article" date="2024" name="Science">
        <title>Giant polyketide synthase enzymes in the biosynthesis of giant marine polyether toxins.</title>
        <authorList>
            <person name="Fallon T.R."/>
            <person name="Shende V.V."/>
            <person name="Wierzbicki I.H."/>
            <person name="Pendleton A.L."/>
            <person name="Watervoot N.F."/>
            <person name="Auber R.P."/>
            <person name="Gonzalez D.J."/>
            <person name="Wisecaver J.H."/>
            <person name="Moore B.S."/>
        </authorList>
    </citation>
    <scope>NUCLEOTIDE SEQUENCE [LARGE SCALE GENOMIC DNA]</scope>
    <source>
        <strain evidence="2 3">12B1</strain>
    </source>
</reference>
<protein>
    <recommendedName>
        <fullName evidence="1">Nucleotide-diphospho-sugar transferase domain-containing protein</fullName>
    </recommendedName>
</protein>
<name>A0AB34IP88_PRYPA</name>
<accession>A0AB34IP88</accession>
<feature type="domain" description="Nucleotide-diphospho-sugar transferase" evidence="1">
    <location>
        <begin position="62"/>
        <end position="176"/>
    </location>
</feature>
<organism evidence="2 3">
    <name type="scientific">Prymnesium parvum</name>
    <name type="common">Toxic golden alga</name>
    <dbReference type="NCBI Taxonomy" id="97485"/>
    <lineage>
        <taxon>Eukaryota</taxon>
        <taxon>Haptista</taxon>
        <taxon>Haptophyta</taxon>
        <taxon>Prymnesiophyceae</taxon>
        <taxon>Prymnesiales</taxon>
        <taxon>Prymnesiaceae</taxon>
        <taxon>Prymnesium</taxon>
    </lineage>
</organism>
<keyword evidence="3" id="KW-1185">Reference proteome</keyword>
<sequence>MFDDLEAPGALLAAAARLATAHREILLMVTGPDDTSVQMINSSLVSLAGVGLRRHTLVIADSWSTCERMAPPCYWTSRTLRDTPSSSVTNSKFWDWRFRFYFIKKRYMAQLVRGGYSVLQADTDTVWSHNPLPVLRAMEGASVVCMADGPIANAGVVYLRPGSAAALALIEDVAWRVQLFQFWPEVVPKLVPFATPPFYANSDDQTILNDAIVSAVLGVRTFLGSTARFEAKNRYNPRSSYVWEGSPLAQQWSRQLHETMRRAVPRHVHIPWTPKRKYTYPSYPLAGTGNDSVAIAPRVLFAHLPFEPHNAMTHLTGARGFRAKVAVLKGMGAWHPEGQLASSTRKLWKAARAHAP</sequence>
<proteinExistence type="predicted"/>
<dbReference type="GO" id="GO:0016757">
    <property type="term" value="F:glycosyltransferase activity"/>
    <property type="evidence" value="ECO:0007669"/>
    <property type="project" value="TreeGrafter"/>
</dbReference>